<reference evidence="1 2" key="2">
    <citation type="submission" date="2023-11" db="EMBL/GenBank/DDBJ databases">
        <authorList>
            <person name="Lara A.C."/>
            <person name="Chronakova A."/>
        </authorList>
    </citation>
    <scope>NUCLEOTIDE SEQUENCE [LARGE SCALE GENOMIC DNA]</scope>
    <source>
        <strain evidence="1 2">BCCO 10_0061</strain>
    </source>
</reference>
<protein>
    <submittedName>
        <fullName evidence="1">Uncharacterized protein</fullName>
    </submittedName>
</protein>
<sequence>MPKRVELGLASVPHDVVHEDVVVPLVDGVPLTDWFGEDEFSGVRREDLESQPFQPGKARLVLGCSCGIAACGPLVADITADRDTIIWTRFRRPHRDGHEYVGIGPCVFDRAQYEKALLELG</sequence>
<organism evidence="1 2">
    <name type="scientific">Lentzea sokolovensis</name>
    <dbReference type="NCBI Taxonomy" id="3095429"/>
    <lineage>
        <taxon>Bacteria</taxon>
        <taxon>Bacillati</taxon>
        <taxon>Actinomycetota</taxon>
        <taxon>Actinomycetes</taxon>
        <taxon>Pseudonocardiales</taxon>
        <taxon>Pseudonocardiaceae</taxon>
        <taxon>Lentzea</taxon>
    </lineage>
</organism>
<proteinExistence type="predicted"/>
<dbReference type="EMBL" id="JAXAVU010000007">
    <property type="protein sequence ID" value="MDX8142903.1"/>
    <property type="molecule type" value="Genomic_DNA"/>
</dbReference>
<evidence type="ECO:0000313" key="2">
    <source>
        <dbReference type="Proteomes" id="UP001285352"/>
    </source>
</evidence>
<comment type="caution">
    <text evidence="1">The sequence shown here is derived from an EMBL/GenBank/DDBJ whole genome shotgun (WGS) entry which is preliminary data.</text>
</comment>
<gene>
    <name evidence="1" type="ORF">SK854_12320</name>
</gene>
<evidence type="ECO:0000313" key="1">
    <source>
        <dbReference type="EMBL" id="MDX8142903.1"/>
    </source>
</evidence>
<keyword evidence="2" id="KW-1185">Reference proteome</keyword>
<dbReference type="Proteomes" id="UP001285352">
    <property type="component" value="Unassembled WGS sequence"/>
</dbReference>
<reference evidence="1 2" key="1">
    <citation type="submission" date="2023-11" db="EMBL/GenBank/DDBJ databases">
        <title>Lentzea sokolovensis, sp. nov., Lentzea kristufkii, sp. nov., and Lentzea miocenensis, sp. nov., rare actinobacteria from Sokolov Coal Basin, Miocene lacustrine sediment, Czech Republic.</title>
        <authorList>
            <person name="Lara A."/>
            <person name="Kotroba L."/>
            <person name="Nouioui I."/>
            <person name="Neumann-Schaal M."/>
            <person name="Mast Y."/>
            <person name="Chronakova A."/>
        </authorList>
    </citation>
    <scope>NUCLEOTIDE SEQUENCE [LARGE SCALE GENOMIC DNA]</scope>
    <source>
        <strain evidence="1 2">BCCO 10_0061</strain>
    </source>
</reference>
<name>A0ABU4UTR3_9PSEU</name>
<accession>A0ABU4UTR3</accession>
<dbReference type="RefSeq" id="WP_319975202.1">
    <property type="nucleotide sequence ID" value="NZ_JAXAVU010000007.1"/>
</dbReference>